<name>A0A1H0PYC5_9ACTN</name>
<feature type="compositionally biased region" description="Low complexity" evidence="1">
    <location>
        <begin position="8"/>
        <end position="25"/>
    </location>
</feature>
<reference evidence="2 3" key="1">
    <citation type="submission" date="2016-10" db="EMBL/GenBank/DDBJ databases">
        <authorList>
            <person name="de Groot N.N."/>
        </authorList>
    </citation>
    <scope>NUCLEOTIDE SEQUENCE [LARGE SCALE GENOMIC DNA]</scope>
    <source>
        <strain evidence="3">P4-7,KCTC 19426,CECT 7604</strain>
    </source>
</reference>
<accession>A0A1H0PYC5</accession>
<evidence type="ECO:0000256" key="1">
    <source>
        <dbReference type="SAM" id="MobiDB-lite"/>
    </source>
</evidence>
<dbReference type="EMBL" id="LT629710">
    <property type="protein sequence ID" value="SDP09488.1"/>
    <property type="molecule type" value="Genomic_DNA"/>
</dbReference>
<keyword evidence="3" id="KW-1185">Reference proteome</keyword>
<gene>
    <name evidence="2" type="ORF">SAMN04515671_2924</name>
</gene>
<dbReference type="AlphaFoldDB" id="A0A1H0PYC5"/>
<evidence type="ECO:0008006" key="4">
    <source>
        <dbReference type="Google" id="ProtNLM"/>
    </source>
</evidence>
<dbReference type="Proteomes" id="UP000198741">
    <property type="component" value="Chromosome I"/>
</dbReference>
<dbReference type="OrthoDB" id="4570269at2"/>
<sequence length="187" mass="19042">MPDSAAELLLGKPAGDAPPAGDALPPATWETLFAGKDPAAVAAELAQAKTWEAQATAGSTAAAELAALRDTTRSAEQKRADAEAANARKLSTAELTGLRYSVALDKGLTRGQAARLVGSTEAELMADADVLLSEFGGKQTPEEIAAAAELARRANLQNPTLGKTPAAPGLNEDSLLNALKGALNISD</sequence>
<dbReference type="RefSeq" id="WP_090476971.1">
    <property type="nucleotide sequence ID" value="NZ_LT629710.1"/>
</dbReference>
<dbReference type="STRING" id="1090615.SAMN04515671_2924"/>
<organism evidence="2 3">
    <name type="scientific">Nakamurella panacisegetis</name>
    <dbReference type="NCBI Taxonomy" id="1090615"/>
    <lineage>
        <taxon>Bacteria</taxon>
        <taxon>Bacillati</taxon>
        <taxon>Actinomycetota</taxon>
        <taxon>Actinomycetes</taxon>
        <taxon>Nakamurellales</taxon>
        <taxon>Nakamurellaceae</taxon>
        <taxon>Nakamurella</taxon>
    </lineage>
</organism>
<proteinExistence type="predicted"/>
<protein>
    <recommendedName>
        <fullName evidence="4">Scaffolding protein</fullName>
    </recommendedName>
</protein>
<evidence type="ECO:0000313" key="3">
    <source>
        <dbReference type="Proteomes" id="UP000198741"/>
    </source>
</evidence>
<evidence type="ECO:0000313" key="2">
    <source>
        <dbReference type="EMBL" id="SDP09488.1"/>
    </source>
</evidence>
<feature type="region of interest" description="Disordered" evidence="1">
    <location>
        <begin position="1"/>
        <end position="25"/>
    </location>
</feature>